<dbReference type="eggNOG" id="ENOG502QRE8">
    <property type="taxonomic scope" value="Eukaryota"/>
</dbReference>
<protein>
    <recommendedName>
        <fullName evidence="6">Factor of DNA methylation 1-5/IDN2 domain-containing protein</fullName>
    </recommendedName>
</protein>
<dbReference type="InterPro" id="IPR045177">
    <property type="entry name" value="FDM1-5/IDN2"/>
</dbReference>
<dbReference type="HOGENOM" id="CLU_021775_1_1_1"/>
<reference evidence="4" key="2">
    <citation type="submission" date="2018-08" db="UniProtKB">
        <authorList>
            <consortium name="EnsemblPlants"/>
        </authorList>
    </citation>
    <scope>IDENTIFICATION</scope>
    <source>
        <strain evidence="4">Yugu1</strain>
    </source>
</reference>
<dbReference type="InterPro" id="IPR005380">
    <property type="entry name" value="XS_domain"/>
</dbReference>
<evidence type="ECO:0000313" key="5">
    <source>
        <dbReference type="Proteomes" id="UP000004995"/>
    </source>
</evidence>
<evidence type="ECO:0000313" key="4">
    <source>
        <dbReference type="EnsemblPlants" id="KQL06019"/>
    </source>
</evidence>
<dbReference type="EMBL" id="AGNK02003217">
    <property type="status" value="NOT_ANNOTATED_CDS"/>
    <property type="molecule type" value="Genomic_DNA"/>
</dbReference>
<dbReference type="Gramene" id="KQL06019">
    <property type="protein sequence ID" value="KQL06019"/>
    <property type="gene ID" value="SETIT_000778mg"/>
</dbReference>
<feature type="domain" description="XS" evidence="2">
    <location>
        <begin position="107"/>
        <end position="213"/>
    </location>
</feature>
<feature type="domain" description="Factor of DNA methylation 1-5/IDN2" evidence="3">
    <location>
        <begin position="461"/>
        <end position="590"/>
    </location>
</feature>
<reference evidence="5" key="1">
    <citation type="journal article" date="2012" name="Nat. Biotechnol.">
        <title>Reference genome sequence of the model plant Setaria.</title>
        <authorList>
            <person name="Bennetzen J.L."/>
            <person name="Schmutz J."/>
            <person name="Wang H."/>
            <person name="Percifield R."/>
            <person name="Hawkins J."/>
            <person name="Pontaroli A.C."/>
            <person name="Estep M."/>
            <person name="Feng L."/>
            <person name="Vaughn J.N."/>
            <person name="Grimwood J."/>
            <person name="Jenkins J."/>
            <person name="Barry K."/>
            <person name="Lindquist E."/>
            <person name="Hellsten U."/>
            <person name="Deshpande S."/>
            <person name="Wang X."/>
            <person name="Wu X."/>
            <person name="Mitros T."/>
            <person name="Triplett J."/>
            <person name="Yang X."/>
            <person name="Ye C.Y."/>
            <person name="Mauro-Herrera M."/>
            <person name="Wang L."/>
            <person name="Li P."/>
            <person name="Sharma M."/>
            <person name="Sharma R."/>
            <person name="Ronald P.C."/>
            <person name="Panaud O."/>
            <person name="Kellogg E.A."/>
            <person name="Brutnell T.P."/>
            <person name="Doust A.N."/>
            <person name="Tuskan G.A."/>
            <person name="Rokhsar D."/>
            <person name="Devos K.M."/>
        </authorList>
    </citation>
    <scope>NUCLEOTIDE SEQUENCE [LARGE SCALE GENOMIC DNA]</scope>
    <source>
        <strain evidence="5">cv. Yugu1</strain>
    </source>
</reference>
<proteinExistence type="predicted"/>
<dbReference type="AlphaFoldDB" id="K3XFV9"/>
<keyword evidence="5" id="KW-1185">Reference proteome</keyword>
<evidence type="ECO:0000259" key="3">
    <source>
        <dbReference type="Pfam" id="PF03469"/>
    </source>
</evidence>
<dbReference type="Pfam" id="PF03469">
    <property type="entry name" value="XH"/>
    <property type="match status" value="1"/>
</dbReference>
<dbReference type="Gene3D" id="3.30.70.2890">
    <property type="entry name" value="XS domain"/>
    <property type="match status" value="1"/>
</dbReference>
<evidence type="ECO:0000259" key="2">
    <source>
        <dbReference type="Pfam" id="PF03468"/>
    </source>
</evidence>
<feature type="coiled-coil region" evidence="1">
    <location>
        <begin position="356"/>
        <end position="398"/>
    </location>
</feature>
<dbReference type="Pfam" id="PF03468">
    <property type="entry name" value="XS"/>
    <property type="match status" value="1"/>
</dbReference>
<evidence type="ECO:0008006" key="6">
    <source>
        <dbReference type="Google" id="ProtNLM"/>
    </source>
</evidence>
<accession>K3XFV9</accession>
<sequence>MGHNLGEGSEFDDWKAKIYAGPISGELKVKNGERYKCPFCCTEKKGYCKIDGLLRHALIIEGASTKFEERATHSALVEHLKSSLGKSSEPQSQQVALKPRLAENRGKQYVRPWTGVLVNVPTKWEDGCQVGARTNRLKEQLSRFCPLKVTALWNSRGHTGTAIIEFGNDWSGFGNARAFESYFMTEGHGKRDWKKKENGYSGLFGWVAMDEDYFYQGPTGAHLRKKGNLKTINDIENEGIRKTGKLVADLASQLEVKNRHLNELECEYNGIITLLDKMVEEKEKLILSHKKCISEEQQQARRRSQAIIDKNQKLRSELDSKLNELDVRTKQPDDLAARSNCERRSNEQEKQMVHLKMAMLEQERAEENVLKRLEEQVKKDILNKIEELKQQLYEKNALEFEIKQMKGALDEDKLGKLQSDTNALIVKDKESNAMLEKARKELEKGFDDLSTSGRAHIGIKIAGQLDQKPFLNACRRRPSEGDLQLDAVKLCSKWQEEVKNSNWHPIKVVEVDGKEPERIIEDDAKLRELKQEYGQEVYEAVTKALLEMDEYNASGRYCKPVVWNFKADRRALLKEGVQFIVKQWQSRKRKR</sequence>
<dbReference type="PANTHER" id="PTHR21596">
    <property type="entry name" value="RIBONUCLEASE P SUBUNIT P38"/>
    <property type="match status" value="1"/>
</dbReference>
<dbReference type="GO" id="GO:0080188">
    <property type="term" value="P:gene silencing by siRNA-directed DNA methylation"/>
    <property type="evidence" value="ECO:0007669"/>
    <property type="project" value="InterPro"/>
</dbReference>
<keyword evidence="1" id="KW-0175">Coiled coil</keyword>
<organism evidence="4 5">
    <name type="scientific">Setaria italica</name>
    <name type="common">Foxtail millet</name>
    <name type="synonym">Panicum italicum</name>
    <dbReference type="NCBI Taxonomy" id="4555"/>
    <lineage>
        <taxon>Eukaryota</taxon>
        <taxon>Viridiplantae</taxon>
        <taxon>Streptophyta</taxon>
        <taxon>Embryophyta</taxon>
        <taxon>Tracheophyta</taxon>
        <taxon>Spermatophyta</taxon>
        <taxon>Magnoliopsida</taxon>
        <taxon>Liliopsida</taxon>
        <taxon>Poales</taxon>
        <taxon>Poaceae</taxon>
        <taxon>PACMAD clade</taxon>
        <taxon>Panicoideae</taxon>
        <taxon>Panicodae</taxon>
        <taxon>Paniceae</taxon>
        <taxon>Cenchrinae</taxon>
        <taxon>Setaria</taxon>
    </lineage>
</organism>
<dbReference type="InterPro" id="IPR005379">
    <property type="entry name" value="FDM1-5/IDN2_XH"/>
</dbReference>
<dbReference type="Proteomes" id="UP000004995">
    <property type="component" value="Unassembled WGS sequence"/>
</dbReference>
<dbReference type="InterPro" id="IPR038588">
    <property type="entry name" value="XS_domain_sf"/>
</dbReference>
<feature type="coiled-coil region" evidence="1">
    <location>
        <begin position="247"/>
        <end position="281"/>
    </location>
</feature>
<evidence type="ECO:0000256" key="1">
    <source>
        <dbReference type="SAM" id="Coils"/>
    </source>
</evidence>
<dbReference type="InParanoid" id="K3XFV9"/>
<name>K3XFV9_SETIT</name>
<dbReference type="PANTHER" id="PTHR21596:SF3">
    <property type="entry name" value="FACTOR OF DNA METHYLATION 1-RELATED"/>
    <property type="match status" value="1"/>
</dbReference>
<dbReference type="STRING" id="4555.K3XFV9"/>
<dbReference type="EnsemblPlants" id="KQL06019">
    <property type="protein sequence ID" value="KQL06019"/>
    <property type="gene ID" value="SETIT_000778mg"/>
</dbReference>